<accession>A0ABV8LXS1</accession>
<feature type="transmembrane region" description="Helical" evidence="1">
    <location>
        <begin position="90"/>
        <end position="112"/>
    </location>
</feature>
<proteinExistence type="predicted"/>
<dbReference type="Proteomes" id="UP001595816">
    <property type="component" value="Unassembled WGS sequence"/>
</dbReference>
<name>A0ABV8LXS1_9ACTN</name>
<feature type="transmembrane region" description="Helical" evidence="1">
    <location>
        <begin position="64"/>
        <end position="81"/>
    </location>
</feature>
<comment type="caution">
    <text evidence="2">The sequence shown here is derived from an EMBL/GenBank/DDBJ whole genome shotgun (WGS) entry which is preliminary data.</text>
</comment>
<feature type="transmembrane region" description="Helical" evidence="1">
    <location>
        <begin position="26"/>
        <end position="44"/>
    </location>
</feature>
<dbReference type="EMBL" id="JBHSAY010000020">
    <property type="protein sequence ID" value="MFC4135188.1"/>
    <property type="molecule type" value="Genomic_DNA"/>
</dbReference>
<evidence type="ECO:0000313" key="3">
    <source>
        <dbReference type="Proteomes" id="UP001595816"/>
    </source>
</evidence>
<keyword evidence="1" id="KW-0812">Transmembrane</keyword>
<feature type="transmembrane region" description="Helical" evidence="1">
    <location>
        <begin position="183"/>
        <end position="201"/>
    </location>
</feature>
<sequence>MADDALTELDAPADEAGDDSAIRTEVYLGLLWLAITVFTAYASLHGVPGAPGPISAAVDAMPDVISSALVTAATIAAAAGSRHASAVRRLLVGLATGAGFGVVTAFGVRLAYGDSTSVMMLSVTVGAACVLGGAFAMLPGAVLDASLWAMTWVLFAGLILSVLKPNLLTMLGGGATGESRFLLLQPAVAGLLAAMHSVRWLRSENPALLWFPVAGALSGVYLLATEGLGHLGGTVLSATRDSAAGEALFTDAAELKYAVIVLAVGGVLALVIGARRPRP</sequence>
<evidence type="ECO:0000256" key="1">
    <source>
        <dbReference type="SAM" id="Phobius"/>
    </source>
</evidence>
<protein>
    <submittedName>
        <fullName evidence="2">Uncharacterized protein</fullName>
    </submittedName>
</protein>
<evidence type="ECO:0000313" key="2">
    <source>
        <dbReference type="EMBL" id="MFC4135188.1"/>
    </source>
</evidence>
<reference evidence="3" key="1">
    <citation type="journal article" date="2019" name="Int. J. Syst. Evol. Microbiol.">
        <title>The Global Catalogue of Microorganisms (GCM) 10K type strain sequencing project: providing services to taxonomists for standard genome sequencing and annotation.</title>
        <authorList>
            <consortium name="The Broad Institute Genomics Platform"/>
            <consortium name="The Broad Institute Genome Sequencing Center for Infectious Disease"/>
            <person name="Wu L."/>
            <person name="Ma J."/>
        </authorList>
    </citation>
    <scope>NUCLEOTIDE SEQUENCE [LARGE SCALE GENOMIC DNA]</scope>
    <source>
        <strain evidence="3">CGMCC 4.7289</strain>
    </source>
</reference>
<feature type="transmembrane region" description="Helical" evidence="1">
    <location>
        <begin position="118"/>
        <end position="138"/>
    </location>
</feature>
<keyword evidence="1" id="KW-1133">Transmembrane helix</keyword>
<keyword evidence="3" id="KW-1185">Reference proteome</keyword>
<dbReference type="RefSeq" id="WP_253763067.1">
    <property type="nucleotide sequence ID" value="NZ_JAMZDZ010000001.1"/>
</dbReference>
<keyword evidence="1" id="KW-0472">Membrane</keyword>
<organism evidence="2 3">
    <name type="scientific">Hamadaea flava</name>
    <dbReference type="NCBI Taxonomy" id="1742688"/>
    <lineage>
        <taxon>Bacteria</taxon>
        <taxon>Bacillati</taxon>
        <taxon>Actinomycetota</taxon>
        <taxon>Actinomycetes</taxon>
        <taxon>Micromonosporales</taxon>
        <taxon>Micromonosporaceae</taxon>
        <taxon>Hamadaea</taxon>
    </lineage>
</organism>
<feature type="transmembrane region" description="Helical" evidence="1">
    <location>
        <begin position="208"/>
        <end position="224"/>
    </location>
</feature>
<feature type="transmembrane region" description="Helical" evidence="1">
    <location>
        <begin position="145"/>
        <end position="163"/>
    </location>
</feature>
<feature type="transmembrane region" description="Helical" evidence="1">
    <location>
        <begin position="255"/>
        <end position="274"/>
    </location>
</feature>
<gene>
    <name evidence="2" type="ORF">ACFOZ4_31640</name>
</gene>